<feature type="transmembrane region" description="Helical" evidence="3">
    <location>
        <begin position="350"/>
        <end position="370"/>
    </location>
</feature>
<evidence type="ECO:0000256" key="3">
    <source>
        <dbReference type="SAM" id="Phobius"/>
    </source>
</evidence>
<reference evidence="5" key="1">
    <citation type="submission" date="2020-05" db="UniProtKB">
        <authorList>
            <consortium name="EnsemblMetazoa"/>
        </authorList>
    </citation>
    <scope>IDENTIFICATION</scope>
    <source>
        <strain evidence="5">BB02</strain>
    </source>
</reference>
<evidence type="ECO:0000313" key="5">
    <source>
        <dbReference type="EnsemblMetazoa" id="BGLB025062-PA"/>
    </source>
</evidence>
<dbReference type="SMART" id="SM00225">
    <property type="entry name" value="BTB"/>
    <property type="match status" value="1"/>
</dbReference>
<proteinExistence type="predicted"/>
<evidence type="ECO:0000256" key="1">
    <source>
        <dbReference type="ARBA" id="ARBA00022441"/>
    </source>
</evidence>
<dbReference type="Pfam" id="PF00651">
    <property type="entry name" value="BTB"/>
    <property type="match status" value="1"/>
</dbReference>
<feature type="domain" description="BTB" evidence="4">
    <location>
        <begin position="29"/>
        <end position="96"/>
    </location>
</feature>
<evidence type="ECO:0000259" key="4">
    <source>
        <dbReference type="PROSITE" id="PS50097"/>
    </source>
</evidence>
<dbReference type="CDD" id="cd18186">
    <property type="entry name" value="BTB_POZ_ZBTB_KLHL-like"/>
    <property type="match status" value="1"/>
</dbReference>
<dbReference type="Gene3D" id="3.30.710.10">
    <property type="entry name" value="Potassium Channel Kv1.1, Chain A"/>
    <property type="match status" value="1"/>
</dbReference>
<keyword evidence="3" id="KW-0472">Membrane</keyword>
<accession>A0A2C9KYX1</accession>
<keyword evidence="3" id="KW-1133">Transmembrane helix</keyword>
<keyword evidence="1" id="KW-0880">Kelch repeat</keyword>
<dbReference type="PROSITE" id="PS50097">
    <property type="entry name" value="BTB"/>
    <property type="match status" value="1"/>
</dbReference>
<dbReference type="Proteomes" id="UP000076420">
    <property type="component" value="Unassembled WGS sequence"/>
</dbReference>
<dbReference type="VEuPathDB" id="VectorBase:BGLB025062"/>
<dbReference type="InterPro" id="IPR011705">
    <property type="entry name" value="BACK"/>
</dbReference>
<dbReference type="KEGG" id="bgt:106072191"/>
<dbReference type="InterPro" id="IPR000210">
    <property type="entry name" value="BTB/POZ_dom"/>
</dbReference>
<keyword evidence="2" id="KW-0677">Repeat</keyword>
<dbReference type="Gene3D" id="1.25.40.420">
    <property type="match status" value="1"/>
</dbReference>
<keyword evidence="3" id="KW-0812">Transmembrane</keyword>
<dbReference type="VEuPathDB" id="VectorBase:BGLAX_027013"/>
<dbReference type="EnsemblMetazoa" id="BGLB025062-RA">
    <property type="protein sequence ID" value="BGLB025062-PA"/>
    <property type="gene ID" value="BGLB025062"/>
</dbReference>
<dbReference type="AlphaFoldDB" id="A0A2C9KYX1"/>
<organism evidence="5 6">
    <name type="scientific">Biomphalaria glabrata</name>
    <name type="common">Bloodfluke planorb</name>
    <name type="synonym">Freshwater snail</name>
    <dbReference type="NCBI Taxonomy" id="6526"/>
    <lineage>
        <taxon>Eukaryota</taxon>
        <taxon>Metazoa</taxon>
        <taxon>Spiralia</taxon>
        <taxon>Lophotrochozoa</taxon>
        <taxon>Mollusca</taxon>
        <taxon>Gastropoda</taxon>
        <taxon>Heterobranchia</taxon>
        <taxon>Euthyneura</taxon>
        <taxon>Panpulmonata</taxon>
        <taxon>Hygrophila</taxon>
        <taxon>Lymnaeoidea</taxon>
        <taxon>Planorbidae</taxon>
        <taxon>Biomphalaria</taxon>
    </lineage>
</organism>
<dbReference type="Pfam" id="PF07707">
    <property type="entry name" value="BACK"/>
    <property type="match status" value="1"/>
</dbReference>
<evidence type="ECO:0000313" key="6">
    <source>
        <dbReference type="Proteomes" id="UP000076420"/>
    </source>
</evidence>
<dbReference type="OrthoDB" id="19132at2759"/>
<gene>
    <name evidence="5" type="primary">106072191</name>
</gene>
<dbReference type="PANTHER" id="PTHR24412:SF489">
    <property type="entry name" value="RING FINGER DOMAIN AND KELCH REPEAT-CONTAINING PROTEIN DDB_G0271372"/>
    <property type="match status" value="1"/>
</dbReference>
<dbReference type="SUPFAM" id="SSF54695">
    <property type="entry name" value="POZ domain"/>
    <property type="match status" value="1"/>
</dbReference>
<dbReference type="InterPro" id="IPR011333">
    <property type="entry name" value="SKP1/BTB/POZ_sf"/>
</dbReference>
<evidence type="ECO:0000256" key="2">
    <source>
        <dbReference type="ARBA" id="ARBA00022737"/>
    </source>
</evidence>
<dbReference type="PANTHER" id="PTHR24412">
    <property type="entry name" value="KELCH PROTEIN"/>
    <property type="match status" value="1"/>
</dbReference>
<sequence length="372" mass="42305">MASPLVQKENFSEDILSNIFKVSTNEQLQDYKVQVENTVYGCHKLMLCAVSEFFQCLIRSDMIESRTNFVQLKDISSSTFALILKLVYTGQDVVTKENCIDLWYASDRLGIAFLSERCQEMAISCITVQNCGQIYQAAKQLESKPVLEKIYALILSKFKRIKENGAILLLEFEEFLKIISSDRLVVHSEDFVILSVIDWVMNADLGAPNTNNANKLNYSSKSQSVPLDNFDDEIKEILGEKEEIDVIGSNSEDSCRKVSVHSSNSSENKVKLLKTSHGRNVYLPKLLHACRFHLASPQCLSQVFLHPLIQQDPEARKIIFLAVLDKVRCVKRRHHETDKRTPCTCNFDTIFFRVLMCFALITLAMLLALANE</sequence>
<name>A0A2C9KYX1_BIOGL</name>
<protein>
    <recommendedName>
        <fullName evidence="4">BTB domain-containing protein</fullName>
    </recommendedName>
</protein>